<dbReference type="EMBL" id="VMBG01000001">
    <property type="protein sequence ID" value="TSJ78087.1"/>
    <property type="molecule type" value="Genomic_DNA"/>
</dbReference>
<dbReference type="InterPro" id="IPR012296">
    <property type="entry name" value="Nuclease_put_TT1808"/>
</dbReference>
<dbReference type="Gene3D" id="3.90.1570.10">
    <property type="entry name" value="tt1808, chain A"/>
    <property type="match status" value="1"/>
</dbReference>
<dbReference type="Pfam" id="PF05685">
    <property type="entry name" value="Uma2"/>
    <property type="match status" value="1"/>
</dbReference>
<keyword evidence="2" id="KW-0255">Endonuclease</keyword>
<name>A0A556QN85_9BACT</name>
<dbReference type="Proteomes" id="UP000315648">
    <property type="component" value="Unassembled WGS sequence"/>
</dbReference>
<dbReference type="InterPro" id="IPR011335">
    <property type="entry name" value="Restrct_endonuc-II-like"/>
</dbReference>
<dbReference type="SUPFAM" id="SSF52980">
    <property type="entry name" value="Restriction endonuclease-like"/>
    <property type="match status" value="1"/>
</dbReference>
<reference evidence="2 3" key="1">
    <citation type="submission" date="2019-07" db="EMBL/GenBank/DDBJ databases">
        <title>Description of 53C-WASEF.</title>
        <authorList>
            <person name="Pitt A."/>
            <person name="Hahn M.W."/>
        </authorList>
    </citation>
    <scope>NUCLEOTIDE SEQUENCE [LARGE SCALE GENOMIC DNA]</scope>
    <source>
        <strain evidence="2 3">53C-WASEF</strain>
    </source>
</reference>
<evidence type="ECO:0000259" key="1">
    <source>
        <dbReference type="Pfam" id="PF05685"/>
    </source>
</evidence>
<dbReference type="CDD" id="cd06260">
    <property type="entry name" value="DUF820-like"/>
    <property type="match status" value="1"/>
</dbReference>
<sequence>MPDPYEELIDGETFIRGPLNGPHEVLCDRLHAWVARHLPANSALKLLPRRTTLTLRAGTVICPDLALVRRDNNELYLAAEVLQPGDHHPDTVLKKQVYSDCRVPRLWVVDSRYQNVEVYGSQSTGFRLEWILASHEFLTDAALNGSSYPVADIFSRH</sequence>
<accession>A0A556QN85</accession>
<organism evidence="2 3">
    <name type="scientific">Rariglobus hedericola</name>
    <dbReference type="NCBI Taxonomy" id="2597822"/>
    <lineage>
        <taxon>Bacteria</taxon>
        <taxon>Pseudomonadati</taxon>
        <taxon>Verrucomicrobiota</taxon>
        <taxon>Opitutia</taxon>
        <taxon>Opitutales</taxon>
        <taxon>Opitutaceae</taxon>
        <taxon>Rariglobus</taxon>
    </lineage>
</organism>
<feature type="domain" description="Putative restriction endonuclease" evidence="1">
    <location>
        <begin position="7"/>
        <end position="131"/>
    </location>
</feature>
<comment type="caution">
    <text evidence="2">The sequence shown here is derived from an EMBL/GenBank/DDBJ whole genome shotgun (WGS) entry which is preliminary data.</text>
</comment>
<proteinExistence type="predicted"/>
<dbReference type="InterPro" id="IPR008538">
    <property type="entry name" value="Uma2"/>
</dbReference>
<keyword evidence="3" id="KW-1185">Reference proteome</keyword>
<evidence type="ECO:0000313" key="2">
    <source>
        <dbReference type="EMBL" id="TSJ78087.1"/>
    </source>
</evidence>
<dbReference type="OrthoDB" id="9808428at2"/>
<evidence type="ECO:0000313" key="3">
    <source>
        <dbReference type="Proteomes" id="UP000315648"/>
    </source>
</evidence>
<keyword evidence="2" id="KW-0540">Nuclease</keyword>
<dbReference type="AlphaFoldDB" id="A0A556QN85"/>
<gene>
    <name evidence="2" type="ORF">FPL22_01895</name>
</gene>
<protein>
    <submittedName>
        <fullName evidence="2">Uma2 family endonuclease</fullName>
    </submittedName>
</protein>
<dbReference type="RefSeq" id="WP_144228428.1">
    <property type="nucleotide sequence ID" value="NZ_CBCRVV010000001.1"/>
</dbReference>
<dbReference type="GO" id="GO:0004519">
    <property type="term" value="F:endonuclease activity"/>
    <property type="evidence" value="ECO:0007669"/>
    <property type="project" value="UniProtKB-KW"/>
</dbReference>
<keyword evidence="2" id="KW-0378">Hydrolase</keyword>